<evidence type="ECO:0000313" key="3">
    <source>
        <dbReference type="Proteomes" id="UP001165121"/>
    </source>
</evidence>
<evidence type="ECO:0000256" key="1">
    <source>
        <dbReference type="SAM" id="MobiDB-lite"/>
    </source>
</evidence>
<sequence length="479" mass="52428">MVRGGSLVREGPATKSDGSEATRDVQQATDDDRTAVTRVMGKSGVKTAAVRANKAPAPDKIEGGEIAHVVRETQKAAAVRDAERAARYVETVKPAMPAVRFVCEERERELEDVRDQGDDGDQCHDEEKLRSGEGATAAVESARETVTMSGVNGGGFAPLPAVLMSKCNVKKSATRTQWGSESELGPSDGDDLHKDKYTKGSNKVTVTPRDEATRSDSEESKSDDNEVSGGVIDDDVAQLRLSRQRAHKQAKRQRVTVALAWPQRVKLEDAAEEQRDELWTARRRVAEEGLTQLEGKRQQNEAKRDEAYHTRAARVSLVHRSSTAARGEAIEYVGADNGLPTAMVQVAGTSRSVKLDSGALFTVAGTDWMHYGDKVEQAAPMEYVEDIGGFLLDVVGVWRFEIRSLFDQVIVVEACIVSGCTDEFLIGVDFRRTHRATMDFGRSEVMYNDAGRSVVIPFRTYDGAGHGRVAVVRTYPIRT</sequence>
<feature type="compositionally biased region" description="Basic and acidic residues" evidence="1">
    <location>
        <begin position="208"/>
        <end position="224"/>
    </location>
</feature>
<feature type="region of interest" description="Disordered" evidence="1">
    <location>
        <begin position="111"/>
        <end position="142"/>
    </location>
</feature>
<feature type="region of interest" description="Disordered" evidence="1">
    <location>
        <begin position="1"/>
        <end position="33"/>
    </location>
</feature>
<protein>
    <submittedName>
        <fullName evidence="2">Unnamed protein product</fullName>
    </submittedName>
</protein>
<dbReference type="EMBL" id="BSXT01003938">
    <property type="protein sequence ID" value="GMF56252.1"/>
    <property type="molecule type" value="Genomic_DNA"/>
</dbReference>
<feature type="region of interest" description="Disordered" evidence="1">
    <location>
        <begin position="173"/>
        <end position="235"/>
    </location>
</feature>
<proteinExistence type="predicted"/>
<feature type="compositionally biased region" description="Basic and acidic residues" evidence="1">
    <location>
        <begin position="111"/>
        <end position="131"/>
    </location>
</feature>
<dbReference type="OrthoDB" id="145804at2759"/>
<comment type="caution">
    <text evidence="2">The sequence shown here is derived from an EMBL/GenBank/DDBJ whole genome shotgun (WGS) entry which is preliminary data.</text>
</comment>
<gene>
    <name evidence="2" type="ORF">Pfra01_002384200</name>
</gene>
<dbReference type="Proteomes" id="UP001165121">
    <property type="component" value="Unassembled WGS sequence"/>
</dbReference>
<organism evidence="2 3">
    <name type="scientific">Phytophthora fragariaefolia</name>
    <dbReference type="NCBI Taxonomy" id="1490495"/>
    <lineage>
        <taxon>Eukaryota</taxon>
        <taxon>Sar</taxon>
        <taxon>Stramenopiles</taxon>
        <taxon>Oomycota</taxon>
        <taxon>Peronosporomycetes</taxon>
        <taxon>Peronosporales</taxon>
        <taxon>Peronosporaceae</taxon>
        <taxon>Phytophthora</taxon>
    </lineage>
</organism>
<reference evidence="2" key="1">
    <citation type="submission" date="2023-04" db="EMBL/GenBank/DDBJ databases">
        <title>Phytophthora fragariaefolia NBRC 109709.</title>
        <authorList>
            <person name="Ichikawa N."/>
            <person name="Sato H."/>
            <person name="Tonouchi N."/>
        </authorList>
    </citation>
    <scope>NUCLEOTIDE SEQUENCE</scope>
    <source>
        <strain evidence="2">NBRC 109709</strain>
    </source>
</reference>
<evidence type="ECO:0000313" key="2">
    <source>
        <dbReference type="EMBL" id="GMF56252.1"/>
    </source>
</evidence>
<dbReference type="AlphaFoldDB" id="A0A9W7D5J8"/>
<accession>A0A9W7D5J8</accession>
<keyword evidence="3" id="KW-1185">Reference proteome</keyword>
<name>A0A9W7D5J8_9STRA</name>